<keyword evidence="2" id="KW-1185">Reference proteome</keyword>
<reference evidence="1 2" key="1">
    <citation type="submission" date="2024-01" db="EMBL/GenBank/DDBJ databases">
        <title>The genomes of 5 underutilized Papilionoideae crops provide insights into root nodulation and disease resistanc.</title>
        <authorList>
            <person name="Jiang F."/>
        </authorList>
    </citation>
    <scope>NUCLEOTIDE SEQUENCE [LARGE SCALE GENOMIC DNA]</scope>
    <source>
        <strain evidence="1">LVBAO_FW01</strain>
        <tissue evidence="1">Leaves</tissue>
    </source>
</reference>
<dbReference type="EMBL" id="JAYMYQ010000004">
    <property type="protein sequence ID" value="KAK7338748.1"/>
    <property type="molecule type" value="Genomic_DNA"/>
</dbReference>
<protein>
    <submittedName>
        <fullName evidence="1">Uncharacterized protein</fullName>
    </submittedName>
</protein>
<name>A0AAN9QPJ7_CANGL</name>
<evidence type="ECO:0000313" key="2">
    <source>
        <dbReference type="Proteomes" id="UP001367508"/>
    </source>
</evidence>
<gene>
    <name evidence="1" type="ORF">VNO77_19379</name>
</gene>
<dbReference type="AlphaFoldDB" id="A0AAN9QPJ7"/>
<proteinExistence type="predicted"/>
<comment type="caution">
    <text evidence="1">The sequence shown here is derived from an EMBL/GenBank/DDBJ whole genome shotgun (WGS) entry which is preliminary data.</text>
</comment>
<evidence type="ECO:0000313" key="1">
    <source>
        <dbReference type="EMBL" id="KAK7338748.1"/>
    </source>
</evidence>
<accession>A0AAN9QPJ7</accession>
<sequence length="111" mass="12049">MGLHEGRGRQLRPEVGVAGPSYKGSRSFYFGVGKAFSSSALDGSLAYPTCGCLGVKDEDPNSASIIKEWMVERDSSMVITRELRCSFFQVERGDMGKGWGAFGKPYLGKAE</sequence>
<organism evidence="1 2">
    <name type="scientific">Canavalia gladiata</name>
    <name type="common">Sword bean</name>
    <name type="synonym">Dolichos gladiatus</name>
    <dbReference type="NCBI Taxonomy" id="3824"/>
    <lineage>
        <taxon>Eukaryota</taxon>
        <taxon>Viridiplantae</taxon>
        <taxon>Streptophyta</taxon>
        <taxon>Embryophyta</taxon>
        <taxon>Tracheophyta</taxon>
        <taxon>Spermatophyta</taxon>
        <taxon>Magnoliopsida</taxon>
        <taxon>eudicotyledons</taxon>
        <taxon>Gunneridae</taxon>
        <taxon>Pentapetalae</taxon>
        <taxon>rosids</taxon>
        <taxon>fabids</taxon>
        <taxon>Fabales</taxon>
        <taxon>Fabaceae</taxon>
        <taxon>Papilionoideae</taxon>
        <taxon>50 kb inversion clade</taxon>
        <taxon>NPAAA clade</taxon>
        <taxon>indigoferoid/millettioid clade</taxon>
        <taxon>Phaseoleae</taxon>
        <taxon>Canavalia</taxon>
    </lineage>
</organism>
<dbReference type="Proteomes" id="UP001367508">
    <property type="component" value="Unassembled WGS sequence"/>
</dbReference>